<protein>
    <submittedName>
        <fullName evidence="1">Uncharacterized protein</fullName>
    </submittedName>
</protein>
<evidence type="ECO:0000313" key="1">
    <source>
        <dbReference type="EMBL" id="KAI4321623.1"/>
    </source>
</evidence>
<evidence type="ECO:0000313" key="2">
    <source>
        <dbReference type="Proteomes" id="UP001057402"/>
    </source>
</evidence>
<name>A0ACB9MC84_9MYRT</name>
<keyword evidence="2" id="KW-1185">Reference proteome</keyword>
<comment type="caution">
    <text evidence="1">The sequence shown here is derived from an EMBL/GenBank/DDBJ whole genome shotgun (WGS) entry which is preliminary data.</text>
</comment>
<accession>A0ACB9MC84</accession>
<dbReference type="Proteomes" id="UP001057402">
    <property type="component" value="Chromosome 10"/>
</dbReference>
<sequence>MISSTDKLHEFISPSTTTKQMYEMYQQALGVDLWSSHFEAMQENLKKLMEVNMKHSARDREEDGRKLERDEDRGTLMCLSIPKEFLSLLDALMPLPPVDQQYKAIAGQIDTSKKKWRNADTIHKGLVQKPMLQRRTT</sequence>
<gene>
    <name evidence="1" type="ORF">MLD38_034985</name>
</gene>
<organism evidence="1 2">
    <name type="scientific">Melastoma candidum</name>
    <dbReference type="NCBI Taxonomy" id="119954"/>
    <lineage>
        <taxon>Eukaryota</taxon>
        <taxon>Viridiplantae</taxon>
        <taxon>Streptophyta</taxon>
        <taxon>Embryophyta</taxon>
        <taxon>Tracheophyta</taxon>
        <taxon>Spermatophyta</taxon>
        <taxon>Magnoliopsida</taxon>
        <taxon>eudicotyledons</taxon>
        <taxon>Gunneridae</taxon>
        <taxon>Pentapetalae</taxon>
        <taxon>rosids</taxon>
        <taxon>malvids</taxon>
        <taxon>Myrtales</taxon>
        <taxon>Melastomataceae</taxon>
        <taxon>Melastomatoideae</taxon>
        <taxon>Melastomateae</taxon>
        <taxon>Melastoma</taxon>
    </lineage>
</organism>
<proteinExistence type="predicted"/>
<dbReference type="EMBL" id="CM042889">
    <property type="protein sequence ID" value="KAI4321623.1"/>
    <property type="molecule type" value="Genomic_DNA"/>
</dbReference>
<reference evidence="2" key="1">
    <citation type="journal article" date="2023" name="Front. Plant Sci.">
        <title>Chromosomal-level genome assembly of Melastoma candidum provides insights into trichome evolution.</title>
        <authorList>
            <person name="Zhong Y."/>
            <person name="Wu W."/>
            <person name="Sun C."/>
            <person name="Zou P."/>
            <person name="Liu Y."/>
            <person name="Dai S."/>
            <person name="Zhou R."/>
        </authorList>
    </citation>
    <scope>NUCLEOTIDE SEQUENCE [LARGE SCALE GENOMIC DNA]</scope>
</reference>